<gene>
    <name evidence="4" type="ORF">GCM10010249_38440</name>
</gene>
<reference evidence="4" key="2">
    <citation type="submission" date="2020-09" db="EMBL/GenBank/DDBJ databases">
        <authorList>
            <person name="Sun Q."/>
            <person name="Ohkuma M."/>
        </authorList>
    </citation>
    <scope>NUCLEOTIDE SEQUENCE</scope>
    <source>
        <strain evidence="4">JCM 4335</strain>
    </source>
</reference>
<organism evidence="4 5">
    <name type="scientific">Streptomyces roseolilacinus</name>
    <dbReference type="NCBI Taxonomy" id="66904"/>
    <lineage>
        <taxon>Bacteria</taxon>
        <taxon>Bacillati</taxon>
        <taxon>Actinomycetota</taxon>
        <taxon>Actinomycetes</taxon>
        <taxon>Kitasatosporales</taxon>
        <taxon>Streptomycetaceae</taxon>
        <taxon>Streptomyces</taxon>
    </lineage>
</organism>
<accession>A0A918B208</accession>
<evidence type="ECO:0000256" key="1">
    <source>
        <dbReference type="SAM" id="MobiDB-lite"/>
    </source>
</evidence>
<feature type="region of interest" description="Disordered" evidence="1">
    <location>
        <begin position="175"/>
        <end position="208"/>
    </location>
</feature>
<keyword evidence="2" id="KW-0812">Transmembrane</keyword>
<reference evidence="4" key="1">
    <citation type="journal article" date="2014" name="Int. J. Syst. Evol. Microbiol.">
        <title>Complete genome sequence of Corynebacterium casei LMG S-19264T (=DSM 44701T), isolated from a smear-ripened cheese.</title>
        <authorList>
            <consortium name="US DOE Joint Genome Institute (JGI-PGF)"/>
            <person name="Walter F."/>
            <person name="Albersmeier A."/>
            <person name="Kalinowski J."/>
            <person name="Ruckert C."/>
        </authorList>
    </citation>
    <scope>NUCLEOTIDE SEQUENCE</scope>
    <source>
        <strain evidence="4">JCM 4335</strain>
    </source>
</reference>
<evidence type="ECO:0000256" key="3">
    <source>
        <dbReference type="SAM" id="SignalP"/>
    </source>
</evidence>
<proteinExistence type="predicted"/>
<evidence type="ECO:0008006" key="6">
    <source>
        <dbReference type="Google" id="ProtNLM"/>
    </source>
</evidence>
<feature type="transmembrane region" description="Helical" evidence="2">
    <location>
        <begin position="211"/>
        <end position="229"/>
    </location>
</feature>
<dbReference type="EMBL" id="BMSV01000007">
    <property type="protein sequence ID" value="GGQ16045.1"/>
    <property type="molecule type" value="Genomic_DNA"/>
</dbReference>
<feature type="signal peptide" evidence="3">
    <location>
        <begin position="1"/>
        <end position="35"/>
    </location>
</feature>
<dbReference type="NCBIfam" id="NF040672">
    <property type="entry name" value="SCO2322_fam"/>
    <property type="match status" value="1"/>
</dbReference>
<sequence length="237" mass="23651">MTAATRPYRRFGASAAAACLAALLAVPAAPGTAHAAGYRYWSFWEGGRGGTWAYATQGPATVRPADGAVHGYRFAVSAGSRDADRPRRAADFAAVCAGTRAEEGTKRVALVLDFGTAADAPAGGTPPAPRTACARVRPDATGAEALAAVAAPLRYDGQALLCAIAGYPERGCGEQVAAPATGRPSPAPPTAPTPSAGPGGTAAGRGEDPSLGLYAGAAAVLALGTAALVRARRRGRR</sequence>
<keyword evidence="5" id="KW-1185">Reference proteome</keyword>
<dbReference type="RefSeq" id="WP_189535525.1">
    <property type="nucleotide sequence ID" value="NZ_BMSV01000007.1"/>
</dbReference>
<evidence type="ECO:0000313" key="5">
    <source>
        <dbReference type="Proteomes" id="UP000654123"/>
    </source>
</evidence>
<dbReference type="AlphaFoldDB" id="A0A918B208"/>
<keyword evidence="2" id="KW-0472">Membrane</keyword>
<evidence type="ECO:0000313" key="4">
    <source>
        <dbReference type="EMBL" id="GGQ16045.1"/>
    </source>
</evidence>
<keyword evidence="2" id="KW-1133">Transmembrane helix</keyword>
<protein>
    <recommendedName>
        <fullName evidence="6">Secreted protein</fullName>
    </recommendedName>
</protein>
<dbReference type="Proteomes" id="UP000654123">
    <property type="component" value="Unassembled WGS sequence"/>
</dbReference>
<comment type="caution">
    <text evidence="4">The sequence shown here is derived from an EMBL/GenBank/DDBJ whole genome shotgun (WGS) entry which is preliminary data.</text>
</comment>
<feature type="chain" id="PRO_5037594335" description="Secreted protein" evidence="3">
    <location>
        <begin position="36"/>
        <end position="237"/>
    </location>
</feature>
<keyword evidence="3" id="KW-0732">Signal</keyword>
<name>A0A918B208_9ACTN</name>
<evidence type="ECO:0000256" key="2">
    <source>
        <dbReference type="SAM" id="Phobius"/>
    </source>
</evidence>
<dbReference type="InterPro" id="IPR047703">
    <property type="entry name" value="SCO2322-like"/>
</dbReference>